<gene>
    <name evidence="2" type="ORF">llap_10680</name>
</gene>
<proteinExistence type="predicted"/>
<organism evidence="2 3">
    <name type="scientific">Limosa lapponica baueri</name>
    <dbReference type="NCBI Taxonomy" id="1758121"/>
    <lineage>
        <taxon>Eukaryota</taxon>
        <taxon>Metazoa</taxon>
        <taxon>Chordata</taxon>
        <taxon>Craniata</taxon>
        <taxon>Vertebrata</taxon>
        <taxon>Euteleostomi</taxon>
        <taxon>Archelosauria</taxon>
        <taxon>Archosauria</taxon>
        <taxon>Dinosauria</taxon>
        <taxon>Saurischia</taxon>
        <taxon>Theropoda</taxon>
        <taxon>Coelurosauria</taxon>
        <taxon>Aves</taxon>
        <taxon>Neognathae</taxon>
        <taxon>Neoaves</taxon>
        <taxon>Charadriiformes</taxon>
        <taxon>Scolopacidae</taxon>
        <taxon>Limosa</taxon>
    </lineage>
</organism>
<reference evidence="3" key="1">
    <citation type="submission" date="2017-11" db="EMBL/GenBank/DDBJ databases">
        <authorList>
            <person name="Lima N.C."/>
            <person name="Parody-Merino A.M."/>
            <person name="Battley P.F."/>
            <person name="Fidler A.E."/>
            <person name="Prosdocimi F."/>
        </authorList>
    </citation>
    <scope>NUCLEOTIDE SEQUENCE [LARGE SCALE GENOMIC DNA]</scope>
</reference>
<feature type="region of interest" description="Disordered" evidence="1">
    <location>
        <begin position="24"/>
        <end position="53"/>
    </location>
</feature>
<evidence type="ECO:0000313" key="2">
    <source>
        <dbReference type="EMBL" id="PKU39016.1"/>
    </source>
</evidence>
<protein>
    <submittedName>
        <fullName evidence="2">Uncharacterized protein</fullName>
    </submittedName>
</protein>
<evidence type="ECO:0000313" key="3">
    <source>
        <dbReference type="Proteomes" id="UP000233556"/>
    </source>
</evidence>
<feature type="compositionally biased region" description="Polar residues" evidence="1">
    <location>
        <begin position="41"/>
        <end position="53"/>
    </location>
</feature>
<reference evidence="3" key="2">
    <citation type="submission" date="2017-12" db="EMBL/GenBank/DDBJ databases">
        <title>Genome sequence of the Bar-tailed Godwit (Limosa lapponica baueri).</title>
        <authorList>
            <person name="Lima N.C.B."/>
            <person name="Parody-Merino A.M."/>
            <person name="Battley P.F."/>
            <person name="Fidler A.E."/>
            <person name="Prosdocimi F."/>
        </authorList>
    </citation>
    <scope>NUCLEOTIDE SEQUENCE [LARGE SCALE GENOMIC DNA]</scope>
</reference>
<accession>A0A2I0TYW4</accession>
<dbReference type="AlphaFoldDB" id="A0A2I0TYW4"/>
<dbReference type="EMBL" id="KZ506595">
    <property type="protein sequence ID" value="PKU39016.1"/>
    <property type="molecule type" value="Genomic_DNA"/>
</dbReference>
<evidence type="ECO:0000256" key="1">
    <source>
        <dbReference type="SAM" id="MobiDB-lite"/>
    </source>
</evidence>
<keyword evidence="3" id="KW-1185">Reference proteome</keyword>
<name>A0A2I0TYW4_LIMLA</name>
<sequence>MAELLVLAQPVELLALKPMDAHPYVPQGQAQNQAPGHFSRQPPSASISPGHSRTFCPTSFQGTPLQCSTVLAAKLVQDQTSLSLQFLWQALVPNGKLHRADPGAGSALMDKDVHALA</sequence>
<dbReference type="Proteomes" id="UP000233556">
    <property type="component" value="Unassembled WGS sequence"/>
</dbReference>